<keyword evidence="4" id="KW-1185">Reference proteome</keyword>
<dbReference type="SUPFAM" id="SSF54909">
    <property type="entry name" value="Dimeric alpha+beta barrel"/>
    <property type="match status" value="1"/>
</dbReference>
<dbReference type="Pfam" id="PF03795">
    <property type="entry name" value="YCII"/>
    <property type="match status" value="1"/>
</dbReference>
<dbReference type="AlphaFoldDB" id="A0A0M6XXQ0"/>
<evidence type="ECO:0000313" key="3">
    <source>
        <dbReference type="EMBL" id="CTQ42605.1"/>
    </source>
</evidence>
<protein>
    <submittedName>
        <fullName evidence="3">YciI-like protein</fullName>
    </submittedName>
</protein>
<dbReference type="InterPro" id="IPR005545">
    <property type="entry name" value="YCII"/>
</dbReference>
<dbReference type="STRING" id="187304.B0E33_24955"/>
<gene>
    <name evidence="3" type="ORF">LAL4801_01036</name>
</gene>
<evidence type="ECO:0000256" key="1">
    <source>
        <dbReference type="ARBA" id="ARBA00007689"/>
    </source>
</evidence>
<dbReference type="OrthoDB" id="9814407at2"/>
<reference evidence="4" key="1">
    <citation type="submission" date="2015-07" db="EMBL/GenBank/DDBJ databases">
        <authorList>
            <person name="Rodrigo-Torres Lidia"/>
            <person name="Arahal R.David."/>
        </authorList>
    </citation>
    <scope>NUCLEOTIDE SEQUENCE [LARGE SCALE GENOMIC DNA]</scope>
    <source>
        <strain evidence="4">CECT 4801</strain>
    </source>
</reference>
<dbReference type="PANTHER" id="PTHR37828:SF1">
    <property type="entry name" value="YCII-RELATED DOMAIN-CONTAINING PROTEIN"/>
    <property type="match status" value="1"/>
</dbReference>
<organism evidence="3 4">
    <name type="scientific">Roseibium aggregatum</name>
    <dbReference type="NCBI Taxonomy" id="187304"/>
    <lineage>
        <taxon>Bacteria</taxon>
        <taxon>Pseudomonadati</taxon>
        <taxon>Pseudomonadota</taxon>
        <taxon>Alphaproteobacteria</taxon>
        <taxon>Hyphomicrobiales</taxon>
        <taxon>Stappiaceae</taxon>
        <taxon>Roseibium</taxon>
    </lineage>
</organism>
<dbReference type="Proteomes" id="UP000048926">
    <property type="component" value="Unassembled WGS sequence"/>
</dbReference>
<dbReference type="PANTHER" id="PTHR37828">
    <property type="entry name" value="GSR2449 PROTEIN"/>
    <property type="match status" value="1"/>
</dbReference>
<proteinExistence type="inferred from homology"/>
<dbReference type="InterPro" id="IPR011008">
    <property type="entry name" value="Dimeric_a/b-barrel"/>
</dbReference>
<sequence length="94" mass="10546">MNLFVIDLHYTADLREIDALAEEHRSFLRDQYEAGLFLASGPKQPRTGGVILARAADRVEVELAINKDPFKSAGVAEYSVTEFKPVMHARNFPI</sequence>
<comment type="similarity">
    <text evidence="1">Belongs to the YciI family.</text>
</comment>
<dbReference type="RefSeq" id="WP_055654652.1">
    <property type="nucleotide sequence ID" value="NZ_CXST01000001.1"/>
</dbReference>
<name>A0A0M6XXQ0_9HYPH</name>
<evidence type="ECO:0000313" key="4">
    <source>
        <dbReference type="Proteomes" id="UP000048926"/>
    </source>
</evidence>
<accession>A0A0M6XXQ0</accession>
<dbReference type="Gene3D" id="3.30.70.1060">
    <property type="entry name" value="Dimeric alpha+beta barrel"/>
    <property type="match status" value="1"/>
</dbReference>
<feature type="domain" description="YCII-related" evidence="2">
    <location>
        <begin position="12"/>
        <end position="84"/>
    </location>
</feature>
<evidence type="ECO:0000259" key="2">
    <source>
        <dbReference type="Pfam" id="PF03795"/>
    </source>
</evidence>
<dbReference type="EMBL" id="CXST01000001">
    <property type="protein sequence ID" value="CTQ42605.1"/>
    <property type="molecule type" value="Genomic_DNA"/>
</dbReference>